<dbReference type="HOGENOM" id="CLU_074768_0_0_2"/>
<dbReference type="InterPro" id="IPR052911">
    <property type="entry name" value="Corrinoid_activation_enz"/>
</dbReference>
<feature type="domain" description="4Fe-4S ferredoxin-type" evidence="2">
    <location>
        <begin position="4"/>
        <end position="33"/>
    </location>
</feature>
<dbReference type="InParanoid" id="L0HHC7"/>
<dbReference type="PROSITE" id="PS00198">
    <property type="entry name" value="4FE4S_FER_1"/>
    <property type="match status" value="1"/>
</dbReference>
<feature type="domain" description="4Fe-4S ferredoxin-type" evidence="2">
    <location>
        <begin position="34"/>
        <end position="63"/>
    </location>
</feature>
<dbReference type="GO" id="GO:0016491">
    <property type="term" value="F:oxidoreductase activity"/>
    <property type="evidence" value="ECO:0007669"/>
    <property type="project" value="UniProtKB-ARBA"/>
</dbReference>
<dbReference type="KEGG" id="mfo:Metfor_1686"/>
<sequence length="302" mass="32596">MKRNIISIDEKKCTGCGQCIPDCPEGALQLIDGKARLVSDLFCDGLGACIGTCPEGAISVIEREAELYNEKVVMGTIAKQGKPVIKAHLEHLASHGQVGYYNDAIEFLIENGIPIPDHEPPVAKKPAPFGTRSTRKNPPAVCHAGPHEPNPFTGCPGAADRDIPREVPYPGPKQPVPGSSSSELRQWPVQLALLNPAAAYFKDADLLVSADCAPFAYAGFHEDILKGKIVIIFCPKLDADIEGYISKLAAIFSMHTIKSVTVIRMEVPCCGGVRYVVEKAMEKAGKKIPLEEKTVMIDGKLR</sequence>
<dbReference type="Gene3D" id="3.30.70.20">
    <property type="match status" value="1"/>
</dbReference>
<accession>L0HHC7</accession>
<feature type="region of interest" description="Disordered" evidence="1">
    <location>
        <begin position="119"/>
        <end position="181"/>
    </location>
</feature>
<dbReference type="PROSITE" id="PS51379">
    <property type="entry name" value="4FE4S_FER_2"/>
    <property type="match status" value="2"/>
</dbReference>
<keyword evidence="4" id="KW-1185">Reference proteome</keyword>
<evidence type="ECO:0000313" key="4">
    <source>
        <dbReference type="Proteomes" id="UP000010824"/>
    </source>
</evidence>
<evidence type="ECO:0000313" key="3">
    <source>
        <dbReference type="EMBL" id="AGB02713.1"/>
    </source>
</evidence>
<dbReference type="eggNOG" id="arCOG00296">
    <property type="taxonomic scope" value="Archaea"/>
</dbReference>
<name>L0HHC7_METFS</name>
<dbReference type="STRING" id="593750.Metfor_1686"/>
<dbReference type="PANTHER" id="PTHR42895">
    <property type="entry name" value="IRON-SULFUR CLUSTER-BINDING PROTEIN-RELATED"/>
    <property type="match status" value="1"/>
</dbReference>
<dbReference type="GeneID" id="14308075"/>
<evidence type="ECO:0000259" key="2">
    <source>
        <dbReference type="PROSITE" id="PS51379"/>
    </source>
</evidence>
<dbReference type="SUPFAM" id="SSF54862">
    <property type="entry name" value="4Fe-4S ferredoxins"/>
    <property type="match status" value="1"/>
</dbReference>
<gene>
    <name evidence="3" type="ordered locus">Metfor_1686</name>
</gene>
<dbReference type="PANTHER" id="PTHR42895:SF1">
    <property type="entry name" value="IRON-SULFUR CLUSTER PROTEIN"/>
    <property type="match status" value="1"/>
</dbReference>
<dbReference type="Pfam" id="PF13237">
    <property type="entry name" value="Fer4_10"/>
    <property type="match status" value="1"/>
</dbReference>
<evidence type="ECO:0000256" key="1">
    <source>
        <dbReference type="SAM" id="MobiDB-lite"/>
    </source>
</evidence>
<dbReference type="InterPro" id="IPR017900">
    <property type="entry name" value="4Fe4S_Fe_S_CS"/>
</dbReference>
<protein>
    <submittedName>
        <fullName evidence="3">4Fe-4S protein</fullName>
    </submittedName>
</protein>
<dbReference type="OrthoDB" id="15347at2157"/>
<organism evidence="3 4">
    <name type="scientific">Methanoregula formicica (strain DSM 22288 / NBRC 105244 / SMSP)</name>
    <dbReference type="NCBI Taxonomy" id="593750"/>
    <lineage>
        <taxon>Archaea</taxon>
        <taxon>Methanobacteriati</taxon>
        <taxon>Methanobacteriota</taxon>
        <taxon>Stenosarchaea group</taxon>
        <taxon>Methanomicrobia</taxon>
        <taxon>Methanomicrobiales</taxon>
        <taxon>Methanoregulaceae</taxon>
        <taxon>Methanoregula</taxon>
    </lineage>
</organism>
<dbReference type="AlphaFoldDB" id="L0HHC7"/>
<dbReference type="EMBL" id="CP003167">
    <property type="protein sequence ID" value="AGB02713.1"/>
    <property type="molecule type" value="Genomic_DNA"/>
</dbReference>
<dbReference type="RefSeq" id="WP_015285676.1">
    <property type="nucleotide sequence ID" value="NC_019943.1"/>
</dbReference>
<dbReference type="InterPro" id="IPR017896">
    <property type="entry name" value="4Fe4S_Fe-S-bd"/>
</dbReference>
<reference evidence="3 4" key="2">
    <citation type="journal article" date="2014" name="Genome Announc.">
        <title>Complete Genome Sequence of Methanoregula formicica SMSPT, a Mesophilic Hydrogenotrophic Methanogen Isolated from a Methanogenic Upflow Anaerobic Sludge Blanket Reactor.</title>
        <authorList>
            <person name="Yamamoto K."/>
            <person name="Tamaki H."/>
            <person name="Cadillo-Quiroz H."/>
            <person name="Imachi H."/>
            <person name="Kyrpides N."/>
            <person name="Woyke T."/>
            <person name="Goodwin L."/>
            <person name="Zinder S.H."/>
            <person name="Kamagata Y."/>
            <person name="Liu W.T."/>
        </authorList>
    </citation>
    <scope>NUCLEOTIDE SEQUENCE [LARGE SCALE GENOMIC DNA]</scope>
    <source>
        <strain evidence="4">DSM 22288 / NBRC 105244 / SMSP</strain>
    </source>
</reference>
<reference evidence="4" key="1">
    <citation type="submission" date="2011-12" db="EMBL/GenBank/DDBJ databases">
        <title>Complete sequence of Methanoregula formicicum SMSP.</title>
        <authorList>
            <person name="Lucas S."/>
            <person name="Han J."/>
            <person name="Lapidus A."/>
            <person name="Cheng J.-F."/>
            <person name="Goodwin L."/>
            <person name="Pitluck S."/>
            <person name="Peters L."/>
            <person name="Ovchinnikova G."/>
            <person name="Teshima H."/>
            <person name="Detter J.C."/>
            <person name="Han C."/>
            <person name="Tapia R."/>
            <person name="Land M."/>
            <person name="Hauser L."/>
            <person name="Kyrpides N."/>
            <person name="Ivanova N."/>
            <person name="Pagani I."/>
            <person name="Imachi H."/>
            <person name="Tamaki H."/>
            <person name="Sekiguchi Y."/>
            <person name="Kamagata Y."/>
            <person name="Cadillo-Quiroz H."/>
            <person name="Zinder S."/>
            <person name="Liu W.-T."/>
            <person name="Woyke T."/>
        </authorList>
    </citation>
    <scope>NUCLEOTIDE SEQUENCE [LARGE SCALE GENOMIC DNA]</scope>
    <source>
        <strain evidence="4">DSM 22288 / NBRC 105244 / SMSP</strain>
    </source>
</reference>
<dbReference type="Proteomes" id="UP000010824">
    <property type="component" value="Chromosome"/>
</dbReference>
<proteinExistence type="predicted"/>